<proteinExistence type="predicted"/>
<protein>
    <submittedName>
        <fullName evidence="1">Uncharacterized protein</fullName>
    </submittedName>
</protein>
<accession>A0A7W8MQR4</accession>
<reference evidence="1" key="1">
    <citation type="submission" date="2020-08" db="EMBL/GenBank/DDBJ databases">
        <title>Genomic Encyclopedia of Type Strains, Phase IV (KMG-V): Genome sequencing to study the core and pangenomes of soil and plant-associated prokaryotes.</title>
        <authorList>
            <person name="Whitman W."/>
        </authorList>
    </citation>
    <scope>NUCLEOTIDE SEQUENCE [LARGE SCALE GENOMIC DNA]</scope>
    <source>
        <strain evidence="1">M8UP27</strain>
    </source>
</reference>
<keyword evidence="2" id="KW-1185">Reference proteome</keyword>
<dbReference type="EMBL" id="JACHDY010000001">
    <property type="protein sequence ID" value="MBB5316090.1"/>
    <property type="molecule type" value="Genomic_DNA"/>
</dbReference>
<comment type="caution">
    <text evidence="1">The sequence shown here is derived from an EMBL/GenBank/DDBJ whole genome shotgun (WGS) entry which is preliminary data.</text>
</comment>
<evidence type="ECO:0000313" key="2">
    <source>
        <dbReference type="Proteomes" id="UP000568106"/>
    </source>
</evidence>
<evidence type="ECO:0000313" key="1">
    <source>
        <dbReference type="EMBL" id="MBB5316090.1"/>
    </source>
</evidence>
<gene>
    <name evidence="1" type="ORF">HDF09_000740</name>
</gene>
<sequence>MSESQQPALKTVYVKLFEEAVDVIRPTSAVSLGQGKYQLLPPDNYDPEDEHWEFVPGSIVEVVRTTIDGKLILLAISLAKENFKDNDV</sequence>
<name>A0A7W8MQR4_9BACT</name>
<dbReference type="Proteomes" id="UP000568106">
    <property type="component" value="Unassembled WGS sequence"/>
</dbReference>
<dbReference type="AlphaFoldDB" id="A0A7W8MQR4"/>
<organism evidence="1 2">
    <name type="scientific">Tunturiibacter empetritectus</name>
    <dbReference type="NCBI Taxonomy" id="3069691"/>
    <lineage>
        <taxon>Bacteria</taxon>
        <taxon>Pseudomonadati</taxon>
        <taxon>Acidobacteriota</taxon>
        <taxon>Terriglobia</taxon>
        <taxon>Terriglobales</taxon>
        <taxon>Acidobacteriaceae</taxon>
        <taxon>Tunturiibacter</taxon>
    </lineage>
</organism>